<dbReference type="EMBL" id="CP144694">
    <property type="protein sequence ID" value="WVZ04106.1"/>
    <property type="molecule type" value="Genomic_DNA"/>
</dbReference>
<organism evidence="1 2">
    <name type="scientific">Vigna mungo</name>
    <name type="common">Black gram</name>
    <name type="synonym">Phaseolus mungo</name>
    <dbReference type="NCBI Taxonomy" id="3915"/>
    <lineage>
        <taxon>Eukaryota</taxon>
        <taxon>Viridiplantae</taxon>
        <taxon>Streptophyta</taxon>
        <taxon>Embryophyta</taxon>
        <taxon>Tracheophyta</taxon>
        <taxon>Spermatophyta</taxon>
        <taxon>Magnoliopsida</taxon>
        <taxon>eudicotyledons</taxon>
        <taxon>Gunneridae</taxon>
        <taxon>Pentapetalae</taxon>
        <taxon>rosids</taxon>
        <taxon>fabids</taxon>
        <taxon>Fabales</taxon>
        <taxon>Fabaceae</taxon>
        <taxon>Papilionoideae</taxon>
        <taxon>50 kb inversion clade</taxon>
        <taxon>NPAAA clade</taxon>
        <taxon>indigoferoid/millettioid clade</taxon>
        <taxon>Phaseoleae</taxon>
        <taxon>Vigna</taxon>
    </lineage>
</organism>
<accession>A0AAQ3N7M7</accession>
<protein>
    <submittedName>
        <fullName evidence="1">Uncharacterized protein</fullName>
    </submittedName>
</protein>
<sequence length="102" mass="12032">MRKKTLARPSCPSSSLVKILSNKLRITMLNKQCMTKVEDLQTVFSFSQLFIAYRISMILFKMIESVIIIYTTVQKLSQNQDYFLHNYHISMKNTHTHTHTYI</sequence>
<reference evidence="1 2" key="1">
    <citation type="journal article" date="2023" name="Life. Sci Alliance">
        <title>Evolutionary insights into 3D genome organization and epigenetic landscape of Vigna mungo.</title>
        <authorList>
            <person name="Junaid A."/>
            <person name="Singh B."/>
            <person name="Bhatia S."/>
        </authorList>
    </citation>
    <scope>NUCLEOTIDE SEQUENCE [LARGE SCALE GENOMIC DNA]</scope>
    <source>
        <strain evidence="1">Urdbean</strain>
    </source>
</reference>
<evidence type="ECO:0000313" key="1">
    <source>
        <dbReference type="EMBL" id="WVZ04106.1"/>
    </source>
</evidence>
<proteinExistence type="predicted"/>
<dbReference type="AlphaFoldDB" id="A0AAQ3N7M7"/>
<gene>
    <name evidence="1" type="ORF">V8G54_024912</name>
</gene>
<name>A0AAQ3N7M7_VIGMU</name>
<keyword evidence="2" id="KW-1185">Reference proteome</keyword>
<evidence type="ECO:0000313" key="2">
    <source>
        <dbReference type="Proteomes" id="UP001374535"/>
    </source>
</evidence>
<dbReference type="Proteomes" id="UP001374535">
    <property type="component" value="Chromosome 7"/>
</dbReference>